<sequence length="534" mass="61480">MHLTVEQALSVYPLSQGKLVAGAAGVNRIVKSINVMDAPDISEWIKEGEMLFTTAYLIKDNPDDAVNLLQQLNKGGSSGLGIKLGRFWESIPEDLITCADRMGFPLIELPYPFTFSDQMNGLFQAEIKKSTSLLQEVLDKQVRLMQFALRSNHIREMFDAIANVIGYPMAIVGSRGQMIYNSSTMADQQLLQQWPWPPHKKWTKQADGQAFRVPLMKDDQATGAVYFFNNQSFLSSIEEGLYVQAAEILSYHMNFNYEDYFEHSVQKDFSLLIKRYLKNGLPLETLMDYAERWEMEWLHKSYRCVLTDFPSMTTGPARTENIRRMKAEYISHARIQDLKGTHTILEEGVLSIYPEPPEAESGYLEQAIAACLDTVRFQDKMQAKVAISSRKKLPKQLHEAYGECRETQRLSLEWKIGGSIVPFEMLDVAMIFEGVSREKMQTFCDRWLGGLLSKDPDYVFEMLRTLETYLECDGQLNETAKKLFIHRNTATYRIEKLSEMLDVDFKNINDLMRLKMAFLFRSMLQRDSVRSDYI</sequence>
<reference evidence="3 4" key="1">
    <citation type="submission" date="2015-01" db="EMBL/GenBank/DDBJ databases">
        <title>Paenibacillus swuensis/DY6/whole genome sequencing.</title>
        <authorList>
            <person name="Kim M.K."/>
            <person name="Srinivasan S."/>
            <person name="Lee J.-J."/>
        </authorList>
    </citation>
    <scope>NUCLEOTIDE SEQUENCE [LARGE SCALE GENOMIC DNA]</scope>
    <source>
        <strain evidence="3 4">DY6</strain>
    </source>
</reference>
<dbReference type="PANTHER" id="PTHR33744">
    <property type="entry name" value="CARBOHYDRATE DIACID REGULATOR"/>
    <property type="match status" value="1"/>
</dbReference>
<dbReference type="RefSeq" id="WP_068608550.1">
    <property type="nucleotide sequence ID" value="NZ_CP011388.1"/>
</dbReference>
<dbReference type="EMBL" id="CP011388">
    <property type="protein sequence ID" value="ANE47647.1"/>
    <property type="molecule type" value="Genomic_DNA"/>
</dbReference>
<dbReference type="InterPro" id="IPR042070">
    <property type="entry name" value="PucR_C-HTH_sf"/>
</dbReference>
<dbReference type="PANTHER" id="PTHR33744:SF15">
    <property type="entry name" value="CARBOHYDRATE DIACID REGULATOR"/>
    <property type="match status" value="1"/>
</dbReference>
<evidence type="ECO:0000313" key="3">
    <source>
        <dbReference type="EMBL" id="ANE47647.1"/>
    </source>
</evidence>
<feature type="domain" description="PucR C-terminal helix-turn-helix" evidence="2">
    <location>
        <begin position="463"/>
        <end position="519"/>
    </location>
</feature>
<dbReference type="InterPro" id="IPR051448">
    <property type="entry name" value="CdaR-like_regulators"/>
</dbReference>
<proteinExistence type="predicted"/>
<protein>
    <submittedName>
        <fullName evidence="3">PucR family transcriptional regulator</fullName>
    </submittedName>
</protein>
<dbReference type="Proteomes" id="UP000076927">
    <property type="component" value="Chromosome"/>
</dbReference>
<evidence type="ECO:0000313" key="4">
    <source>
        <dbReference type="Proteomes" id="UP000076927"/>
    </source>
</evidence>
<name>A0A172TLF3_9BACL</name>
<dbReference type="InterPro" id="IPR012914">
    <property type="entry name" value="PucR_dom"/>
</dbReference>
<organism evidence="3 4">
    <name type="scientific">Paenibacillus swuensis</name>
    <dbReference type="NCBI Taxonomy" id="1178515"/>
    <lineage>
        <taxon>Bacteria</taxon>
        <taxon>Bacillati</taxon>
        <taxon>Bacillota</taxon>
        <taxon>Bacilli</taxon>
        <taxon>Bacillales</taxon>
        <taxon>Paenibacillaceae</taxon>
        <taxon>Paenibacillus</taxon>
    </lineage>
</organism>
<feature type="domain" description="Purine catabolism PurC-like" evidence="1">
    <location>
        <begin position="14"/>
        <end position="120"/>
    </location>
</feature>
<evidence type="ECO:0000259" key="2">
    <source>
        <dbReference type="Pfam" id="PF13556"/>
    </source>
</evidence>
<dbReference type="KEGG" id="pswu:SY83_16685"/>
<dbReference type="AlphaFoldDB" id="A0A172TLF3"/>
<dbReference type="OrthoDB" id="142218at2"/>
<keyword evidence="4" id="KW-1185">Reference proteome</keyword>
<dbReference type="Pfam" id="PF13556">
    <property type="entry name" value="HTH_30"/>
    <property type="match status" value="1"/>
</dbReference>
<dbReference type="Gene3D" id="1.10.10.2840">
    <property type="entry name" value="PucR C-terminal helix-turn-helix domain"/>
    <property type="match status" value="1"/>
</dbReference>
<accession>A0A172TLF3</accession>
<dbReference type="InterPro" id="IPR025736">
    <property type="entry name" value="PucR_C-HTH_dom"/>
</dbReference>
<gene>
    <name evidence="3" type="ORF">SY83_16685</name>
</gene>
<evidence type="ECO:0000259" key="1">
    <source>
        <dbReference type="Pfam" id="PF07905"/>
    </source>
</evidence>
<dbReference type="Pfam" id="PF07905">
    <property type="entry name" value="PucR"/>
    <property type="match status" value="1"/>
</dbReference>
<dbReference type="PATRIC" id="fig|1178515.4.peg.3354"/>
<dbReference type="STRING" id="1178515.SY83_16685"/>